<dbReference type="SFLD" id="SFLDG01129">
    <property type="entry name" value="C1.5:_HAD__Beta-PGM__Phosphata"/>
    <property type="match status" value="1"/>
</dbReference>
<dbReference type="HOGENOM" id="CLU_045011_19_3_2"/>
<dbReference type="InterPro" id="IPR050155">
    <property type="entry name" value="HAD-like_hydrolase_sf"/>
</dbReference>
<dbReference type="eggNOG" id="arCOG02293">
    <property type="taxonomic scope" value="Archaea"/>
</dbReference>
<reference evidence="2 3" key="2">
    <citation type="journal article" date="2009" name="Stand. Genomic Sci.">
        <title>Complete genome sequence of Staphylothermus marinus Stetter and Fiala 1986 type strain F1.</title>
        <authorList>
            <person name="Anderson I.J."/>
            <person name="Sun H."/>
            <person name="Lapidus A."/>
            <person name="Copeland A."/>
            <person name="Glavina Del Rio T."/>
            <person name="Tice H."/>
            <person name="Dalin E."/>
            <person name="Lucas S."/>
            <person name="Barry K."/>
            <person name="Land M."/>
            <person name="Richardson P."/>
            <person name="Huber H."/>
            <person name="Kyrpides N.C."/>
        </authorList>
    </citation>
    <scope>NUCLEOTIDE SEQUENCE [LARGE SCALE GENOMIC DNA]</scope>
    <source>
        <strain evidence="3">ATCC 43588 / DSM 3639 / JCM 9404 / F1</strain>
    </source>
</reference>
<dbReference type="Gene3D" id="3.40.50.1000">
    <property type="entry name" value="HAD superfamily/HAD-like"/>
    <property type="match status" value="1"/>
</dbReference>
<dbReference type="GO" id="GO:0008967">
    <property type="term" value="F:phosphoglycolate phosphatase activity"/>
    <property type="evidence" value="ECO:0007669"/>
    <property type="project" value="TreeGrafter"/>
</dbReference>
<dbReference type="EMBL" id="CP000575">
    <property type="protein sequence ID" value="ABN69899.1"/>
    <property type="molecule type" value="Genomic_DNA"/>
</dbReference>
<dbReference type="STRING" id="399550.Smar_0798"/>
<dbReference type="SFLD" id="SFLDS00003">
    <property type="entry name" value="Haloacid_Dehalogenase"/>
    <property type="match status" value="1"/>
</dbReference>
<dbReference type="Pfam" id="PF13419">
    <property type="entry name" value="HAD_2"/>
    <property type="match status" value="1"/>
</dbReference>
<dbReference type="SUPFAM" id="SSF56784">
    <property type="entry name" value="HAD-like"/>
    <property type="match status" value="1"/>
</dbReference>
<dbReference type="OrthoDB" id="31229at2157"/>
<dbReference type="PANTHER" id="PTHR43434">
    <property type="entry name" value="PHOSPHOGLYCOLATE PHOSPHATASE"/>
    <property type="match status" value="1"/>
</dbReference>
<keyword evidence="3" id="KW-1185">Reference proteome</keyword>
<proteinExistence type="inferred from homology"/>
<dbReference type="Proteomes" id="UP000000254">
    <property type="component" value="Chromosome"/>
</dbReference>
<protein>
    <submittedName>
        <fullName evidence="2">HAD-superfamily hydrolase, subfamily IA, variant 3</fullName>
    </submittedName>
</protein>
<accession>A3DMN9</accession>
<evidence type="ECO:0000313" key="2">
    <source>
        <dbReference type="EMBL" id="ABN69899.1"/>
    </source>
</evidence>
<dbReference type="InterPro" id="IPR041492">
    <property type="entry name" value="HAD_2"/>
</dbReference>
<name>A3DMN9_STAMF</name>
<dbReference type="AlphaFoldDB" id="A3DMN9"/>
<dbReference type="RefSeq" id="WP_011839090.1">
    <property type="nucleotide sequence ID" value="NC_009033.1"/>
</dbReference>
<dbReference type="InterPro" id="IPR036412">
    <property type="entry name" value="HAD-like_sf"/>
</dbReference>
<dbReference type="KEGG" id="smr:Smar_0798"/>
<dbReference type="GO" id="GO:0006281">
    <property type="term" value="P:DNA repair"/>
    <property type="evidence" value="ECO:0007669"/>
    <property type="project" value="TreeGrafter"/>
</dbReference>
<dbReference type="PANTHER" id="PTHR43434:SF1">
    <property type="entry name" value="PHOSPHOGLYCOLATE PHOSPHATASE"/>
    <property type="match status" value="1"/>
</dbReference>
<dbReference type="InterPro" id="IPR023214">
    <property type="entry name" value="HAD_sf"/>
</dbReference>
<reference evidence="3" key="1">
    <citation type="journal article" date="2009" name="BMC Genomics">
        <title>The complete genome sequence of Staphylothermus marinus reveals differences in sulfur metabolism among heterotrophic Crenarchaeota.</title>
        <authorList>
            <person name="Anderson I.J."/>
            <person name="Dharmarajan L."/>
            <person name="Rodriguez J."/>
            <person name="Hooper S."/>
            <person name="Porat I."/>
            <person name="Ulrich L.E."/>
            <person name="Elkins J.G."/>
            <person name="Mavromatis K."/>
            <person name="Sun H."/>
            <person name="Land M."/>
            <person name="Lapidus A."/>
            <person name="Lucas S."/>
            <person name="Barry K."/>
            <person name="Huber H."/>
            <person name="Zhulin I.B."/>
            <person name="Whitman W.B."/>
            <person name="Mukhopadhyay B."/>
            <person name="Woese C."/>
            <person name="Bristow J."/>
            <person name="Kyrpides N."/>
        </authorList>
    </citation>
    <scope>NUCLEOTIDE SEQUENCE [LARGE SCALE GENOMIC DNA]</scope>
    <source>
        <strain evidence="3">ATCC 43588 / DSM 3639 / JCM 9404 / F1</strain>
    </source>
</reference>
<dbReference type="InterPro" id="IPR023198">
    <property type="entry name" value="PGP-like_dom2"/>
</dbReference>
<organism evidence="2 3">
    <name type="scientific">Staphylothermus marinus (strain ATCC 43588 / DSM 3639 / JCM 9404 / F1)</name>
    <dbReference type="NCBI Taxonomy" id="399550"/>
    <lineage>
        <taxon>Archaea</taxon>
        <taxon>Thermoproteota</taxon>
        <taxon>Thermoprotei</taxon>
        <taxon>Desulfurococcales</taxon>
        <taxon>Desulfurococcaceae</taxon>
        <taxon>Staphylothermus</taxon>
    </lineage>
</organism>
<dbReference type="NCBIfam" id="TIGR01509">
    <property type="entry name" value="HAD-SF-IA-v3"/>
    <property type="match status" value="1"/>
</dbReference>
<comment type="similarity">
    <text evidence="1">Belongs to the HAD-like hydrolase superfamily.</text>
</comment>
<sequence length="222" mass="25319">MTSTEVVKAVLFDMDGTIINSVELIAECWSKAFKKHGIRIEPQDIYRVVGLPADTILEKYTGTKNPRLHNSILEQARKCFEEKMNPNTLLYNDVLETIKQLRENNKLCGIVTSSSCKRTIELLEKLDIIEYFDTIQCYQGKLRGKPYPDLLLSALNKLGIKPSQAIYVGDSYIDYLTARNTGVLFVLVKRSWNTHIVDKCSEKCIVISDLREISNLITNKIK</sequence>
<keyword evidence="2" id="KW-0378">Hydrolase</keyword>
<dbReference type="GeneID" id="4906937"/>
<dbReference type="Gene3D" id="1.10.150.240">
    <property type="entry name" value="Putative phosphatase, domain 2"/>
    <property type="match status" value="1"/>
</dbReference>
<gene>
    <name evidence="2" type="ordered locus">Smar_0798</name>
</gene>
<evidence type="ECO:0000256" key="1">
    <source>
        <dbReference type="ARBA" id="ARBA00007958"/>
    </source>
</evidence>
<dbReference type="SFLD" id="SFLDG01135">
    <property type="entry name" value="C1.5.6:_HAD__Beta-PGM__Phospha"/>
    <property type="match status" value="1"/>
</dbReference>
<dbReference type="InterPro" id="IPR006439">
    <property type="entry name" value="HAD-SF_hydro_IA"/>
</dbReference>
<evidence type="ECO:0000313" key="3">
    <source>
        <dbReference type="Proteomes" id="UP000000254"/>
    </source>
</evidence>
<dbReference type="NCBIfam" id="TIGR01549">
    <property type="entry name" value="HAD-SF-IA-v1"/>
    <property type="match status" value="1"/>
</dbReference>